<dbReference type="Pfam" id="PF22705">
    <property type="entry name" value="C2-set_3"/>
    <property type="match status" value="1"/>
</dbReference>
<dbReference type="SMART" id="SM00449">
    <property type="entry name" value="SPRY"/>
    <property type="match status" value="1"/>
</dbReference>
<evidence type="ECO:0000259" key="11">
    <source>
        <dbReference type="PROSITE" id="PS50188"/>
    </source>
</evidence>
<keyword evidence="4 10" id="KW-0732">Signal</keyword>
<feature type="transmembrane region" description="Helical" evidence="9">
    <location>
        <begin position="238"/>
        <end position="261"/>
    </location>
</feature>
<dbReference type="InterPro" id="IPR050504">
    <property type="entry name" value="IgSF_BTN/MOG"/>
</dbReference>
<dbReference type="InterPro" id="IPR013783">
    <property type="entry name" value="Ig-like_fold"/>
</dbReference>
<dbReference type="Gene3D" id="2.60.120.920">
    <property type="match status" value="1"/>
</dbReference>
<keyword evidence="7 9" id="KW-0472">Membrane</keyword>
<evidence type="ECO:0000256" key="5">
    <source>
        <dbReference type="ARBA" id="ARBA00022989"/>
    </source>
</evidence>
<dbReference type="AlphaFoldDB" id="A0A8C5WII1"/>
<keyword evidence="8" id="KW-0393">Immunoglobulin domain</keyword>
<keyword evidence="3 9" id="KW-0812">Transmembrane</keyword>
<dbReference type="PANTHER" id="PTHR24100:SF142">
    <property type="entry name" value="BUTYROPHILIN SUBFAMILY 2 MEMBER A2"/>
    <property type="match status" value="1"/>
</dbReference>
<dbReference type="InterPro" id="IPR001870">
    <property type="entry name" value="B30.2/SPRY"/>
</dbReference>
<dbReference type="InterPro" id="IPR003877">
    <property type="entry name" value="SPRY_dom"/>
</dbReference>
<dbReference type="InterPro" id="IPR007110">
    <property type="entry name" value="Ig-like_dom"/>
</dbReference>
<dbReference type="SUPFAM" id="SSF49899">
    <property type="entry name" value="Concanavalin A-like lectins/glucanases"/>
    <property type="match status" value="1"/>
</dbReference>
<dbReference type="Proteomes" id="UP000694569">
    <property type="component" value="Unplaced"/>
</dbReference>
<dbReference type="PRINTS" id="PR01407">
    <property type="entry name" value="BUTYPHLNCDUF"/>
</dbReference>
<dbReference type="SMART" id="SM00406">
    <property type="entry name" value="IGv"/>
    <property type="match status" value="1"/>
</dbReference>
<proteinExistence type="inferred from homology"/>
<feature type="domain" description="Ig-like" evidence="12">
    <location>
        <begin position="21"/>
        <end position="134"/>
    </location>
</feature>
<comment type="similarity">
    <text evidence="2">Belongs to the immunoglobulin superfamily. BTN/MOG family.</text>
</comment>
<dbReference type="InterPro" id="IPR003598">
    <property type="entry name" value="Ig_sub2"/>
</dbReference>
<dbReference type="OrthoDB" id="9986391at2759"/>
<dbReference type="SMART" id="SM00409">
    <property type="entry name" value="IG"/>
    <property type="match status" value="1"/>
</dbReference>
<dbReference type="InterPro" id="IPR003879">
    <property type="entry name" value="Butyrophylin_SPRY"/>
</dbReference>
<dbReference type="InterPro" id="IPR003599">
    <property type="entry name" value="Ig_sub"/>
</dbReference>
<dbReference type="PANTHER" id="PTHR24100">
    <property type="entry name" value="BUTYROPHILIN"/>
    <property type="match status" value="1"/>
</dbReference>
<sequence length="483" mass="54364">MERELGYRCALLISLTAAVSAQFQVHTKDKLVAEVGSNTILPCSLSPRLNPNELEVRWFRKLFHSVVFLLKNGQEDKEQVLADYRGRTSMPAGPQTGDLSLTLRDVQLSDAGMYHCFVENKSSQLYEEASTELSIVAVGFLPKLNLSLRDNSILVSFSSYGWFPEPEMRWEKVDGTNISAQTEESNKGTDGLFKVESSVLLEDVSDGNLYCSVRHPATGKDIGLYLNIAEDMFPRVSLWFYAFLVVLLLLLAAGIGAIIYVQRLHRERERLSGKVGRSSLELEWRTAVMKPDDICLSPETTHPQLSVSEDHRTLLNRPPAVTSTGNDLRFETERCSLGFPQFASGCHYWEVEVGEGVEWAVGVASPQVRKSGPAYQFSPREHIWCIARFVDVCQALDNDESQFQIAGGTLQRVGVYLKLSDPRAVSFYDIRSWGLLYKFSVPKTASEVRPFFWIGNRGGDIRLIKGREEEHEEREGAEDEHLL</sequence>
<name>A0A8C5WII1_9ANUR</name>
<dbReference type="GO" id="GO:0005102">
    <property type="term" value="F:signaling receptor binding"/>
    <property type="evidence" value="ECO:0007669"/>
    <property type="project" value="TreeGrafter"/>
</dbReference>
<dbReference type="Pfam" id="PF07686">
    <property type="entry name" value="V-set"/>
    <property type="match status" value="1"/>
</dbReference>
<evidence type="ECO:0000259" key="12">
    <source>
        <dbReference type="PROSITE" id="PS50835"/>
    </source>
</evidence>
<dbReference type="InterPro" id="IPR036179">
    <property type="entry name" value="Ig-like_dom_sf"/>
</dbReference>
<evidence type="ECO:0000313" key="14">
    <source>
        <dbReference type="Proteomes" id="UP000694569"/>
    </source>
</evidence>
<evidence type="ECO:0000313" key="13">
    <source>
        <dbReference type="Ensembl" id="ENSLLEP00000040872.1"/>
    </source>
</evidence>
<dbReference type="InterPro" id="IPR013320">
    <property type="entry name" value="ConA-like_dom_sf"/>
</dbReference>
<dbReference type="GO" id="GO:0009897">
    <property type="term" value="C:external side of plasma membrane"/>
    <property type="evidence" value="ECO:0007669"/>
    <property type="project" value="TreeGrafter"/>
</dbReference>
<reference evidence="13" key="1">
    <citation type="submission" date="2025-08" db="UniProtKB">
        <authorList>
            <consortium name="Ensembl"/>
        </authorList>
    </citation>
    <scope>IDENTIFICATION</scope>
</reference>
<evidence type="ECO:0000256" key="7">
    <source>
        <dbReference type="ARBA" id="ARBA00023136"/>
    </source>
</evidence>
<organism evidence="13 14">
    <name type="scientific">Leptobrachium leishanense</name>
    <name type="common">Leishan spiny toad</name>
    <dbReference type="NCBI Taxonomy" id="445787"/>
    <lineage>
        <taxon>Eukaryota</taxon>
        <taxon>Metazoa</taxon>
        <taxon>Chordata</taxon>
        <taxon>Craniata</taxon>
        <taxon>Vertebrata</taxon>
        <taxon>Euteleostomi</taxon>
        <taxon>Amphibia</taxon>
        <taxon>Batrachia</taxon>
        <taxon>Anura</taxon>
        <taxon>Pelobatoidea</taxon>
        <taxon>Megophryidae</taxon>
        <taxon>Leptobrachium</taxon>
    </lineage>
</organism>
<dbReference type="Ensembl" id="ENSLLET00000042527.1">
    <property type="protein sequence ID" value="ENSLLEP00000040872.1"/>
    <property type="gene ID" value="ENSLLEG00000026020.1"/>
</dbReference>
<protein>
    <submittedName>
        <fullName evidence="13">Uncharacterized protein</fullName>
    </submittedName>
</protein>
<evidence type="ECO:0000256" key="2">
    <source>
        <dbReference type="ARBA" id="ARBA00007591"/>
    </source>
</evidence>
<dbReference type="GO" id="GO:0050852">
    <property type="term" value="P:T cell receptor signaling pathway"/>
    <property type="evidence" value="ECO:0007669"/>
    <property type="project" value="TreeGrafter"/>
</dbReference>
<keyword evidence="5 9" id="KW-1133">Transmembrane helix</keyword>
<keyword evidence="14" id="KW-1185">Reference proteome</keyword>
<dbReference type="Gene3D" id="2.60.40.10">
    <property type="entry name" value="Immunoglobulins"/>
    <property type="match status" value="2"/>
</dbReference>
<evidence type="ECO:0000256" key="9">
    <source>
        <dbReference type="SAM" id="Phobius"/>
    </source>
</evidence>
<dbReference type="PROSITE" id="PS50188">
    <property type="entry name" value="B302_SPRY"/>
    <property type="match status" value="1"/>
</dbReference>
<dbReference type="InterPro" id="IPR006574">
    <property type="entry name" value="PRY"/>
</dbReference>
<feature type="signal peptide" evidence="10">
    <location>
        <begin position="1"/>
        <end position="21"/>
    </location>
</feature>
<reference evidence="13" key="2">
    <citation type="submission" date="2025-09" db="UniProtKB">
        <authorList>
            <consortium name="Ensembl"/>
        </authorList>
    </citation>
    <scope>IDENTIFICATION</scope>
</reference>
<evidence type="ECO:0000256" key="3">
    <source>
        <dbReference type="ARBA" id="ARBA00022692"/>
    </source>
</evidence>
<dbReference type="InterPro" id="IPR043136">
    <property type="entry name" value="B30.2/SPRY_sf"/>
</dbReference>
<feature type="domain" description="B30.2/SPRY" evidence="11">
    <location>
        <begin position="274"/>
        <end position="470"/>
    </location>
</feature>
<dbReference type="FunFam" id="2.60.40.10:FF:000088">
    <property type="entry name" value="Butyrophilin subfamily 1 member A1"/>
    <property type="match status" value="1"/>
</dbReference>
<dbReference type="SMART" id="SM00589">
    <property type="entry name" value="PRY"/>
    <property type="match status" value="1"/>
</dbReference>
<evidence type="ECO:0000256" key="8">
    <source>
        <dbReference type="ARBA" id="ARBA00023319"/>
    </source>
</evidence>
<comment type="subcellular location">
    <subcellularLocation>
        <location evidence="1">Membrane</location>
        <topology evidence="1">Single-pass type I membrane protein</topology>
    </subcellularLocation>
</comment>
<keyword evidence="6" id="KW-0175">Coiled coil</keyword>
<evidence type="ECO:0000256" key="6">
    <source>
        <dbReference type="ARBA" id="ARBA00023054"/>
    </source>
</evidence>
<dbReference type="SUPFAM" id="SSF48726">
    <property type="entry name" value="Immunoglobulin"/>
    <property type="match status" value="2"/>
</dbReference>
<dbReference type="InterPro" id="IPR013106">
    <property type="entry name" value="Ig_V-set"/>
</dbReference>
<dbReference type="InterPro" id="IPR053896">
    <property type="entry name" value="BTN3A2-like_Ig-C"/>
</dbReference>
<evidence type="ECO:0000256" key="10">
    <source>
        <dbReference type="SAM" id="SignalP"/>
    </source>
</evidence>
<dbReference type="Pfam" id="PF00622">
    <property type="entry name" value="SPRY"/>
    <property type="match status" value="1"/>
</dbReference>
<dbReference type="GO" id="GO:0001817">
    <property type="term" value="P:regulation of cytokine production"/>
    <property type="evidence" value="ECO:0007669"/>
    <property type="project" value="TreeGrafter"/>
</dbReference>
<dbReference type="FunFam" id="2.60.40.10:FF:000208">
    <property type="entry name" value="Butyrophilin subfamily 1 member A1"/>
    <property type="match status" value="1"/>
</dbReference>
<dbReference type="SMART" id="SM00408">
    <property type="entry name" value="IGc2"/>
    <property type="match status" value="1"/>
</dbReference>
<dbReference type="GeneTree" id="ENSGT01120000271914"/>
<accession>A0A8C5WII1</accession>
<feature type="chain" id="PRO_5034878952" evidence="10">
    <location>
        <begin position="22"/>
        <end position="483"/>
    </location>
</feature>
<evidence type="ECO:0000256" key="1">
    <source>
        <dbReference type="ARBA" id="ARBA00004479"/>
    </source>
</evidence>
<evidence type="ECO:0000256" key="4">
    <source>
        <dbReference type="ARBA" id="ARBA00022729"/>
    </source>
</evidence>
<dbReference type="PROSITE" id="PS50835">
    <property type="entry name" value="IG_LIKE"/>
    <property type="match status" value="1"/>
</dbReference>